<accession>A0A1N6L3D3</accession>
<dbReference type="PROSITE" id="PS51257">
    <property type="entry name" value="PROKAR_LIPOPROTEIN"/>
    <property type="match status" value="1"/>
</dbReference>
<evidence type="ECO:0000313" key="1">
    <source>
        <dbReference type="EMBL" id="SIO63275.1"/>
    </source>
</evidence>
<dbReference type="EMBL" id="FSRU01000002">
    <property type="protein sequence ID" value="SIO63275.1"/>
    <property type="molecule type" value="Genomic_DNA"/>
</dbReference>
<sequence length="114" mass="11929">MKQLIERAATVGTICVSVLLSACSGSPSEGDVRAALQKQVEAGRAQAEQLMGKSAFLDKQIDQQKQAVDGIKLIGCKNDGDKAYVCDLESNGGASRVRMLKGSDGWIASDVGKG</sequence>
<gene>
    <name evidence="1" type="ORF">SAMN05444165_5789</name>
</gene>
<keyword evidence="2" id="KW-1185">Reference proteome</keyword>
<evidence type="ECO:0008006" key="3">
    <source>
        <dbReference type="Google" id="ProtNLM"/>
    </source>
</evidence>
<protein>
    <recommendedName>
        <fullName evidence="3">Lipoprotein</fullName>
    </recommendedName>
</protein>
<proteinExistence type="predicted"/>
<evidence type="ECO:0000313" key="2">
    <source>
        <dbReference type="Proteomes" id="UP000185151"/>
    </source>
</evidence>
<organism evidence="1 2">
    <name type="scientific">Paraburkholderia phenazinium</name>
    <dbReference type="NCBI Taxonomy" id="60549"/>
    <lineage>
        <taxon>Bacteria</taxon>
        <taxon>Pseudomonadati</taxon>
        <taxon>Pseudomonadota</taxon>
        <taxon>Betaproteobacteria</taxon>
        <taxon>Burkholderiales</taxon>
        <taxon>Burkholderiaceae</taxon>
        <taxon>Paraburkholderia</taxon>
    </lineage>
</organism>
<name>A0A1N6L3D3_9BURK</name>
<dbReference type="OrthoDB" id="9103420at2"/>
<dbReference type="AlphaFoldDB" id="A0A1N6L3D3"/>
<reference evidence="1 2" key="1">
    <citation type="submission" date="2016-11" db="EMBL/GenBank/DDBJ databases">
        <authorList>
            <person name="Jaros S."/>
            <person name="Januszkiewicz K."/>
            <person name="Wedrychowicz H."/>
        </authorList>
    </citation>
    <scope>NUCLEOTIDE SEQUENCE [LARGE SCALE GENOMIC DNA]</scope>
    <source>
        <strain evidence="1 2">GAS95</strain>
    </source>
</reference>
<dbReference type="RefSeq" id="WP_074300711.1">
    <property type="nucleotide sequence ID" value="NZ_FSRU01000002.1"/>
</dbReference>
<dbReference type="Proteomes" id="UP000185151">
    <property type="component" value="Unassembled WGS sequence"/>
</dbReference>